<dbReference type="Proteomes" id="UP000184073">
    <property type="component" value="Unassembled WGS sequence"/>
</dbReference>
<keyword evidence="11" id="KW-1185">Reference proteome</keyword>
<dbReference type="SUPFAM" id="SSF57701">
    <property type="entry name" value="Zn2/Cys6 DNA-binding domain"/>
    <property type="match status" value="1"/>
</dbReference>
<dbReference type="InterPro" id="IPR007219">
    <property type="entry name" value="XnlR_reg_dom"/>
</dbReference>
<feature type="domain" description="Zn(2)-C6 fungal-type" evidence="9">
    <location>
        <begin position="46"/>
        <end position="76"/>
    </location>
</feature>
<evidence type="ECO:0000313" key="10">
    <source>
        <dbReference type="EMBL" id="OJI98682.1"/>
    </source>
</evidence>
<keyword evidence="4" id="KW-0805">Transcription regulation</keyword>
<organism evidence="10 11">
    <name type="scientific">Aspergillus versicolor CBS 583.65</name>
    <dbReference type="NCBI Taxonomy" id="1036611"/>
    <lineage>
        <taxon>Eukaryota</taxon>
        <taxon>Fungi</taxon>
        <taxon>Dikarya</taxon>
        <taxon>Ascomycota</taxon>
        <taxon>Pezizomycotina</taxon>
        <taxon>Eurotiomycetes</taxon>
        <taxon>Eurotiomycetidae</taxon>
        <taxon>Eurotiales</taxon>
        <taxon>Aspergillaceae</taxon>
        <taxon>Aspergillus</taxon>
        <taxon>Aspergillus subgen. Nidulantes</taxon>
    </lineage>
</organism>
<dbReference type="SMART" id="SM00066">
    <property type="entry name" value="GAL4"/>
    <property type="match status" value="1"/>
</dbReference>
<dbReference type="GO" id="GO:0008270">
    <property type="term" value="F:zinc ion binding"/>
    <property type="evidence" value="ECO:0007669"/>
    <property type="project" value="InterPro"/>
</dbReference>
<evidence type="ECO:0000256" key="8">
    <source>
        <dbReference type="SAM" id="MobiDB-lite"/>
    </source>
</evidence>
<feature type="region of interest" description="Disordered" evidence="8">
    <location>
        <begin position="1"/>
        <end position="35"/>
    </location>
</feature>
<dbReference type="CDD" id="cd12148">
    <property type="entry name" value="fungal_TF_MHR"/>
    <property type="match status" value="1"/>
</dbReference>
<dbReference type="VEuPathDB" id="FungiDB:ASPVEDRAFT_25541"/>
<evidence type="ECO:0000256" key="2">
    <source>
        <dbReference type="ARBA" id="ARBA00022723"/>
    </source>
</evidence>
<dbReference type="GO" id="GO:0005634">
    <property type="term" value="C:nucleus"/>
    <property type="evidence" value="ECO:0007669"/>
    <property type="project" value="UniProtKB-SubCell"/>
</dbReference>
<dbReference type="InterPro" id="IPR052202">
    <property type="entry name" value="Yeast_MetPath_Reg"/>
</dbReference>
<dbReference type="GO" id="GO:0000981">
    <property type="term" value="F:DNA-binding transcription factor activity, RNA polymerase II-specific"/>
    <property type="evidence" value="ECO:0007669"/>
    <property type="project" value="InterPro"/>
</dbReference>
<dbReference type="SMART" id="SM00906">
    <property type="entry name" value="Fungal_trans"/>
    <property type="match status" value="1"/>
</dbReference>
<keyword evidence="3" id="KW-0862">Zinc</keyword>
<evidence type="ECO:0000256" key="6">
    <source>
        <dbReference type="ARBA" id="ARBA00023163"/>
    </source>
</evidence>
<dbReference type="InterPro" id="IPR001138">
    <property type="entry name" value="Zn2Cys6_DnaBD"/>
</dbReference>
<evidence type="ECO:0000256" key="7">
    <source>
        <dbReference type="ARBA" id="ARBA00023242"/>
    </source>
</evidence>
<dbReference type="PANTHER" id="PTHR47782">
    <property type="entry name" value="ZN(II)2CYS6 TRANSCRIPTION FACTOR (EUROFUNG)-RELATED"/>
    <property type="match status" value="1"/>
</dbReference>
<dbReference type="InterPro" id="IPR036864">
    <property type="entry name" value="Zn2-C6_fun-type_DNA-bd_sf"/>
</dbReference>
<dbReference type="Pfam" id="PF00172">
    <property type="entry name" value="Zn_clus"/>
    <property type="match status" value="1"/>
</dbReference>
<comment type="subcellular location">
    <subcellularLocation>
        <location evidence="1">Nucleus</location>
    </subcellularLocation>
</comment>
<evidence type="ECO:0000256" key="1">
    <source>
        <dbReference type="ARBA" id="ARBA00004123"/>
    </source>
</evidence>
<evidence type="ECO:0000256" key="4">
    <source>
        <dbReference type="ARBA" id="ARBA00023015"/>
    </source>
</evidence>
<evidence type="ECO:0000256" key="5">
    <source>
        <dbReference type="ARBA" id="ARBA00023125"/>
    </source>
</evidence>
<dbReference type="STRING" id="1036611.A0A1L9PB31"/>
<protein>
    <recommendedName>
        <fullName evidence="9">Zn(2)-C6 fungal-type domain-containing protein</fullName>
    </recommendedName>
</protein>
<dbReference type="Gene3D" id="4.10.240.10">
    <property type="entry name" value="Zn(2)-C6 fungal-type DNA-binding domain"/>
    <property type="match status" value="1"/>
</dbReference>
<dbReference type="RefSeq" id="XP_040664445.1">
    <property type="nucleotide sequence ID" value="XM_040809790.1"/>
</dbReference>
<dbReference type="AlphaFoldDB" id="A0A1L9PB31"/>
<dbReference type="PROSITE" id="PS00463">
    <property type="entry name" value="ZN2_CY6_FUNGAL_1"/>
    <property type="match status" value="1"/>
</dbReference>
<dbReference type="GeneID" id="63725301"/>
<evidence type="ECO:0000313" key="11">
    <source>
        <dbReference type="Proteomes" id="UP000184073"/>
    </source>
</evidence>
<keyword evidence="6" id="KW-0804">Transcription</keyword>
<evidence type="ECO:0000259" key="9">
    <source>
        <dbReference type="PROSITE" id="PS50048"/>
    </source>
</evidence>
<name>A0A1L9PB31_ASPVE</name>
<dbReference type="GO" id="GO:0045944">
    <property type="term" value="P:positive regulation of transcription by RNA polymerase II"/>
    <property type="evidence" value="ECO:0007669"/>
    <property type="project" value="TreeGrafter"/>
</dbReference>
<dbReference type="PANTHER" id="PTHR47782:SF7">
    <property type="entry name" value="PROTEIN STB5"/>
    <property type="match status" value="1"/>
</dbReference>
<sequence length="597" mass="66885">MPPNFSSTDPAFATHRFRVQRASPEPPPLPRIRDTAAPTAAVTRPACDRCRRLKKKCSRNLPDCAACIHAGRKCSYQTLQARVQELTQYVTELEQEQVTVPIARHEPVEPGGDASLSTAVTPARVEIPDPSVLVDAFFHHVYRAYPFIDEERVRGVEVSCVPDSRDTDAIILYMVMAIGYTSLERSGKAPPGITAAFDIPYADIMQRCIMEEGIDSIQILMLVALYSLFDPTGPSTWSIVGIITRQAMAQGLTRPGVAGELSPKDVELRRRLFWSIFGLDRMMAASVGVTPGLVGDEMDIPFPAITVEEFASIKRAEHASMLQVSRHVIELRQLEAKIMATVHLQRRVAVSALTQADRRTITARLRSEIENWYSHGCLISRPELDNVRLHDTMGWLNARYYHLLLILYYPCQFNSGSSAQGTARVTALLELVRKFSQYNRVLLSHQQLPLNRVTLSRLFPPCLILIYCFSHGSTSSFHARNEIRAFVDILDNFPDSWTHARRLARILIELDEVVAGHETYPLEVNREELLRSLRQEMVSLLGETLGKASCYQDLIDHEEQEGGNLSYARAADESPNMSAPPFLPGDHDSSTIVCSFL</sequence>
<accession>A0A1L9PB31</accession>
<keyword evidence="7" id="KW-0539">Nucleus</keyword>
<dbReference type="Pfam" id="PF04082">
    <property type="entry name" value="Fungal_trans"/>
    <property type="match status" value="1"/>
</dbReference>
<gene>
    <name evidence="10" type="ORF">ASPVEDRAFT_25541</name>
</gene>
<dbReference type="GO" id="GO:0006351">
    <property type="term" value="P:DNA-templated transcription"/>
    <property type="evidence" value="ECO:0007669"/>
    <property type="project" value="InterPro"/>
</dbReference>
<dbReference type="CDD" id="cd00067">
    <property type="entry name" value="GAL4"/>
    <property type="match status" value="1"/>
</dbReference>
<keyword evidence="5" id="KW-0238">DNA-binding</keyword>
<dbReference type="EMBL" id="KV878126">
    <property type="protein sequence ID" value="OJI98682.1"/>
    <property type="molecule type" value="Genomic_DNA"/>
</dbReference>
<keyword evidence="2" id="KW-0479">Metal-binding</keyword>
<dbReference type="OrthoDB" id="25921at2759"/>
<reference evidence="11" key="1">
    <citation type="journal article" date="2017" name="Genome Biol.">
        <title>Comparative genomics reveals high biological diversity and specific adaptations in the industrially and medically important fungal genus Aspergillus.</title>
        <authorList>
            <person name="de Vries R.P."/>
            <person name="Riley R."/>
            <person name="Wiebenga A."/>
            <person name="Aguilar-Osorio G."/>
            <person name="Amillis S."/>
            <person name="Uchima C.A."/>
            <person name="Anderluh G."/>
            <person name="Asadollahi M."/>
            <person name="Askin M."/>
            <person name="Barry K."/>
            <person name="Battaglia E."/>
            <person name="Bayram O."/>
            <person name="Benocci T."/>
            <person name="Braus-Stromeyer S.A."/>
            <person name="Caldana C."/>
            <person name="Canovas D."/>
            <person name="Cerqueira G.C."/>
            <person name="Chen F."/>
            <person name="Chen W."/>
            <person name="Choi C."/>
            <person name="Clum A."/>
            <person name="Dos Santos R.A."/>
            <person name="Damasio A.R."/>
            <person name="Diallinas G."/>
            <person name="Emri T."/>
            <person name="Fekete E."/>
            <person name="Flipphi M."/>
            <person name="Freyberg S."/>
            <person name="Gallo A."/>
            <person name="Gournas C."/>
            <person name="Habgood R."/>
            <person name="Hainaut M."/>
            <person name="Harispe M.L."/>
            <person name="Henrissat B."/>
            <person name="Hilden K.S."/>
            <person name="Hope R."/>
            <person name="Hossain A."/>
            <person name="Karabika E."/>
            <person name="Karaffa L."/>
            <person name="Karanyi Z."/>
            <person name="Krasevec N."/>
            <person name="Kuo A."/>
            <person name="Kusch H."/>
            <person name="LaButti K."/>
            <person name="Lagendijk E.L."/>
            <person name="Lapidus A."/>
            <person name="Levasseur A."/>
            <person name="Lindquist E."/>
            <person name="Lipzen A."/>
            <person name="Logrieco A.F."/>
            <person name="MacCabe A."/>
            <person name="Maekelae M.R."/>
            <person name="Malavazi I."/>
            <person name="Melin P."/>
            <person name="Meyer V."/>
            <person name="Mielnichuk N."/>
            <person name="Miskei M."/>
            <person name="Molnar A.P."/>
            <person name="Mule G."/>
            <person name="Ngan C.Y."/>
            <person name="Orejas M."/>
            <person name="Orosz E."/>
            <person name="Ouedraogo J.P."/>
            <person name="Overkamp K.M."/>
            <person name="Park H.-S."/>
            <person name="Perrone G."/>
            <person name="Piumi F."/>
            <person name="Punt P.J."/>
            <person name="Ram A.F."/>
            <person name="Ramon A."/>
            <person name="Rauscher S."/>
            <person name="Record E."/>
            <person name="Riano-Pachon D.M."/>
            <person name="Robert V."/>
            <person name="Roehrig J."/>
            <person name="Ruller R."/>
            <person name="Salamov A."/>
            <person name="Salih N.S."/>
            <person name="Samson R.A."/>
            <person name="Sandor E."/>
            <person name="Sanguinetti M."/>
            <person name="Schuetze T."/>
            <person name="Sepcic K."/>
            <person name="Shelest E."/>
            <person name="Sherlock G."/>
            <person name="Sophianopoulou V."/>
            <person name="Squina F.M."/>
            <person name="Sun H."/>
            <person name="Susca A."/>
            <person name="Todd R.B."/>
            <person name="Tsang A."/>
            <person name="Unkles S.E."/>
            <person name="van de Wiele N."/>
            <person name="van Rossen-Uffink D."/>
            <person name="Oliveira J.V."/>
            <person name="Vesth T.C."/>
            <person name="Visser J."/>
            <person name="Yu J.-H."/>
            <person name="Zhou M."/>
            <person name="Andersen M.R."/>
            <person name="Archer D.B."/>
            <person name="Baker S.E."/>
            <person name="Benoit I."/>
            <person name="Brakhage A.A."/>
            <person name="Braus G.H."/>
            <person name="Fischer R."/>
            <person name="Frisvad J.C."/>
            <person name="Goldman G.H."/>
            <person name="Houbraken J."/>
            <person name="Oakley B."/>
            <person name="Pocsi I."/>
            <person name="Scazzocchio C."/>
            <person name="Seiboth B."/>
            <person name="vanKuyk P.A."/>
            <person name="Wortman J."/>
            <person name="Dyer P.S."/>
            <person name="Grigoriev I.V."/>
        </authorList>
    </citation>
    <scope>NUCLEOTIDE SEQUENCE [LARGE SCALE GENOMIC DNA]</scope>
    <source>
        <strain evidence="11">CBS 583.65</strain>
    </source>
</reference>
<proteinExistence type="predicted"/>
<dbReference type="GO" id="GO:0043565">
    <property type="term" value="F:sequence-specific DNA binding"/>
    <property type="evidence" value="ECO:0007669"/>
    <property type="project" value="TreeGrafter"/>
</dbReference>
<dbReference type="PROSITE" id="PS50048">
    <property type="entry name" value="ZN2_CY6_FUNGAL_2"/>
    <property type="match status" value="1"/>
</dbReference>
<evidence type="ECO:0000256" key="3">
    <source>
        <dbReference type="ARBA" id="ARBA00022833"/>
    </source>
</evidence>